<dbReference type="Gramene" id="Psat02G0091500-T2">
    <property type="protein sequence ID" value="KAI5433857.1"/>
    <property type="gene ID" value="KIW84_020915"/>
</dbReference>
<evidence type="ECO:0000313" key="6">
    <source>
        <dbReference type="Proteomes" id="UP001058974"/>
    </source>
</evidence>
<dbReference type="PANTHER" id="PTHR31218">
    <property type="entry name" value="WAT1-RELATED PROTEIN"/>
    <property type="match status" value="1"/>
</dbReference>
<sequence>MKVCPRVEEFSSVFWGALMMVLYRGPTLVGSSELDIISHGEISSKGQPEPSRWLVSGLMDLGLDHFHLGVLCFIGNCMCMASFLSIQAPLLKKYPANLFVTTYLYCFGALLMVTASYFELMS</sequence>
<comment type="caution">
    <text evidence="5">The sequence shown here is derived from an EMBL/GenBank/DDBJ whole genome shotgun (WGS) entry which is preliminary data.</text>
</comment>
<evidence type="ECO:0000256" key="3">
    <source>
        <dbReference type="ARBA" id="ARBA00023136"/>
    </source>
</evidence>
<feature type="transmembrane region" description="Helical" evidence="4">
    <location>
        <begin position="66"/>
        <end position="86"/>
    </location>
</feature>
<dbReference type="Proteomes" id="UP001058974">
    <property type="component" value="Chromosome 2"/>
</dbReference>
<name>A0A9D4Y7Q7_PEA</name>
<dbReference type="AlphaFoldDB" id="A0A9D4Y7Q7"/>
<evidence type="ECO:0000256" key="1">
    <source>
        <dbReference type="ARBA" id="ARBA00022692"/>
    </source>
</evidence>
<reference evidence="5 6" key="1">
    <citation type="journal article" date="2022" name="Nat. Genet.">
        <title>Improved pea reference genome and pan-genome highlight genomic features and evolutionary characteristics.</title>
        <authorList>
            <person name="Yang T."/>
            <person name="Liu R."/>
            <person name="Luo Y."/>
            <person name="Hu S."/>
            <person name="Wang D."/>
            <person name="Wang C."/>
            <person name="Pandey M.K."/>
            <person name="Ge S."/>
            <person name="Xu Q."/>
            <person name="Li N."/>
            <person name="Li G."/>
            <person name="Huang Y."/>
            <person name="Saxena R.K."/>
            <person name="Ji Y."/>
            <person name="Li M."/>
            <person name="Yan X."/>
            <person name="He Y."/>
            <person name="Liu Y."/>
            <person name="Wang X."/>
            <person name="Xiang C."/>
            <person name="Varshney R.K."/>
            <person name="Ding H."/>
            <person name="Gao S."/>
            <person name="Zong X."/>
        </authorList>
    </citation>
    <scope>NUCLEOTIDE SEQUENCE [LARGE SCALE GENOMIC DNA]</scope>
    <source>
        <strain evidence="5 6">cv. Zhongwan 6</strain>
    </source>
</reference>
<protein>
    <recommendedName>
        <fullName evidence="7">WAT1-related protein</fullName>
    </recommendedName>
</protein>
<evidence type="ECO:0000256" key="2">
    <source>
        <dbReference type="ARBA" id="ARBA00022989"/>
    </source>
</evidence>
<dbReference type="EMBL" id="JAMSHJ010000002">
    <property type="protein sequence ID" value="KAI5433857.1"/>
    <property type="molecule type" value="Genomic_DNA"/>
</dbReference>
<feature type="transmembrane region" description="Helical" evidence="4">
    <location>
        <begin position="98"/>
        <end position="118"/>
    </location>
</feature>
<dbReference type="GO" id="GO:0022857">
    <property type="term" value="F:transmembrane transporter activity"/>
    <property type="evidence" value="ECO:0007669"/>
    <property type="project" value="InterPro"/>
</dbReference>
<evidence type="ECO:0008006" key="7">
    <source>
        <dbReference type="Google" id="ProtNLM"/>
    </source>
</evidence>
<keyword evidence="2 4" id="KW-1133">Transmembrane helix</keyword>
<proteinExistence type="predicted"/>
<evidence type="ECO:0000313" key="5">
    <source>
        <dbReference type="EMBL" id="KAI5433857.1"/>
    </source>
</evidence>
<keyword evidence="6" id="KW-1185">Reference proteome</keyword>
<evidence type="ECO:0000256" key="4">
    <source>
        <dbReference type="SAM" id="Phobius"/>
    </source>
</evidence>
<accession>A0A9D4Y7Q7</accession>
<gene>
    <name evidence="5" type="ORF">KIW84_020915</name>
</gene>
<dbReference type="GO" id="GO:0016020">
    <property type="term" value="C:membrane"/>
    <property type="evidence" value="ECO:0007669"/>
    <property type="project" value="InterPro"/>
</dbReference>
<keyword evidence="1 4" id="KW-0812">Transmembrane</keyword>
<dbReference type="InterPro" id="IPR030184">
    <property type="entry name" value="WAT1-related"/>
</dbReference>
<organism evidence="5 6">
    <name type="scientific">Pisum sativum</name>
    <name type="common">Garden pea</name>
    <name type="synonym">Lathyrus oleraceus</name>
    <dbReference type="NCBI Taxonomy" id="3888"/>
    <lineage>
        <taxon>Eukaryota</taxon>
        <taxon>Viridiplantae</taxon>
        <taxon>Streptophyta</taxon>
        <taxon>Embryophyta</taxon>
        <taxon>Tracheophyta</taxon>
        <taxon>Spermatophyta</taxon>
        <taxon>Magnoliopsida</taxon>
        <taxon>eudicotyledons</taxon>
        <taxon>Gunneridae</taxon>
        <taxon>Pentapetalae</taxon>
        <taxon>rosids</taxon>
        <taxon>fabids</taxon>
        <taxon>Fabales</taxon>
        <taxon>Fabaceae</taxon>
        <taxon>Papilionoideae</taxon>
        <taxon>50 kb inversion clade</taxon>
        <taxon>NPAAA clade</taxon>
        <taxon>Hologalegina</taxon>
        <taxon>IRL clade</taxon>
        <taxon>Fabeae</taxon>
        <taxon>Lathyrus</taxon>
    </lineage>
</organism>
<keyword evidence="3 4" id="KW-0472">Membrane</keyword>